<evidence type="ECO:0000256" key="6">
    <source>
        <dbReference type="RuleBase" id="RU363032"/>
    </source>
</evidence>
<comment type="subcellular location">
    <subcellularLocation>
        <location evidence="1 6">Cell membrane</location>
        <topology evidence="1 6">Multi-pass membrane protein</topology>
    </subcellularLocation>
</comment>
<feature type="transmembrane region" description="Helical" evidence="6">
    <location>
        <begin position="82"/>
        <end position="102"/>
    </location>
</feature>
<dbReference type="STRING" id="1963862.B4O97_13845"/>
<keyword evidence="5 6" id="KW-0472">Membrane</keyword>
<comment type="caution">
    <text evidence="8">The sequence shown here is derived from an EMBL/GenBank/DDBJ whole genome shotgun (WGS) entry which is preliminary data.</text>
</comment>
<feature type="transmembrane region" description="Helical" evidence="6">
    <location>
        <begin position="140"/>
        <end position="159"/>
    </location>
</feature>
<evidence type="ECO:0000313" key="8">
    <source>
        <dbReference type="EMBL" id="ORC34157.1"/>
    </source>
</evidence>
<dbReference type="InterPro" id="IPR035906">
    <property type="entry name" value="MetI-like_sf"/>
</dbReference>
<dbReference type="PANTHER" id="PTHR30177">
    <property type="entry name" value="GLYCINE BETAINE/L-PROLINE TRANSPORT SYSTEM PERMEASE PROTEIN PROW"/>
    <property type="match status" value="1"/>
</dbReference>
<reference evidence="8 9" key="1">
    <citation type="submission" date="2017-03" db="EMBL/GenBank/DDBJ databases">
        <title>Draft Genome sequence of Marispirochaeta sp. strain JC444.</title>
        <authorList>
            <person name="Shivani Y."/>
            <person name="Subhash Y."/>
            <person name="Sasikala C."/>
            <person name="Ramana C."/>
        </authorList>
    </citation>
    <scope>NUCLEOTIDE SEQUENCE [LARGE SCALE GENOMIC DNA]</scope>
    <source>
        <strain evidence="8 9">JC444</strain>
    </source>
</reference>
<feature type="transmembrane region" description="Helical" evidence="6">
    <location>
        <begin position="179"/>
        <end position="198"/>
    </location>
</feature>
<feature type="transmembrane region" description="Helical" evidence="6">
    <location>
        <begin position="210"/>
        <end position="231"/>
    </location>
</feature>
<dbReference type="InterPro" id="IPR000515">
    <property type="entry name" value="MetI-like"/>
</dbReference>
<organism evidence="8 9">
    <name type="scientific">Marispirochaeta aestuarii</name>
    <dbReference type="NCBI Taxonomy" id="1963862"/>
    <lineage>
        <taxon>Bacteria</taxon>
        <taxon>Pseudomonadati</taxon>
        <taxon>Spirochaetota</taxon>
        <taxon>Spirochaetia</taxon>
        <taxon>Spirochaetales</taxon>
        <taxon>Spirochaetaceae</taxon>
        <taxon>Marispirochaeta</taxon>
    </lineage>
</organism>
<dbReference type="Pfam" id="PF00528">
    <property type="entry name" value="BPD_transp_1"/>
    <property type="match status" value="1"/>
</dbReference>
<dbReference type="EMBL" id="MWQY01000015">
    <property type="protein sequence ID" value="ORC34157.1"/>
    <property type="molecule type" value="Genomic_DNA"/>
</dbReference>
<keyword evidence="4 6" id="KW-1133">Transmembrane helix</keyword>
<keyword evidence="9" id="KW-1185">Reference proteome</keyword>
<dbReference type="PROSITE" id="PS50928">
    <property type="entry name" value="ABC_TM1"/>
    <property type="match status" value="1"/>
</dbReference>
<feature type="transmembrane region" description="Helical" evidence="6">
    <location>
        <begin position="251"/>
        <end position="269"/>
    </location>
</feature>
<feature type="transmembrane region" description="Helical" evidence="6">
    <location>
        <begin position="348"/>
        <end position="366"/>
    </location>
</feature>
<evidence type="ECO:0000256" key="4">
    <source>
        <dbReference type="ARBA" id="ARBA00022989"/>
    </source>
</evidence>
<keyword evidence="3 6" id="KW-0812">Transmembrane</keyword>
<dbReference type="GO" id="GO:0005886">
    <property type="term" value="C:plasma membrane"/>
    <property type="evidence" value="ECO:0007669"/>
    <property type="project" value="UniProtKB-SubCell"/>
</dbReference>
<dbReference type="AlphaFoldDB" id="A0A1Y1RX71"/>
<dbReference type="CDD" id="cd06261">
    <property type="entry name" value="TM_PBP2"/>
    <property type="match status" value="1"/>
</dbReference>
<proteinExistence type="inferred from homology"/>
<feature type="transmembrane region" description="Helical" evidence="6">
    <location>
        <begin position="17"/>
        <end position="37"/>
    </location>
</feature>
<feature type="transmembrane region" description="Helical" evidence="6">
    <location>
        <begin position="297"/>
        <end position="316"/>
    </location>
</feature>
<dbReference type="GO" id="GO:0055085">
    <property type="term" value="P:transmembrane transport"/>
    <property type="evidence" value="ECO:0007669"/>
    <property type="project" value="InterPro"/>
</dbReference>
<evidence type="ECO:0000259" key="7">
    <source>
        <dbReference type="PROSITE" id="PS50928"/>
    </source>
</evidence>
<keyword evidence="2 6" id="KW-0813">Transport</keyword>
<dbReference type="SUPFAM" id="SSF161098">
    <property type="entry name" value="MetI-like"/>
    <property type="match status" value="1"/>
</dbReference>
<dbReference type="InterPro" id="IPR051204">
    <property type="entry name" value="ABC_transp_perm/SBD"/>
</dbReference>
<sequence>MRTPACSNKPDVGRRRITAGLTAAVIGIFTLLPFLGYSPNRVAEGVPVYIWEIHPALLLLPVGLAVLTLLSARPGLSWLELYVPALISAAALLVLSLSSGHIPPAEAATARMGGSWGLWGWILTGYIYGSSLKRSSSSLIMVLGVALFFLLSGALDVFGPVREFAVKEERFFSEVRAHLSLAGSATLIAALVAVPAGIAAHRLPAFSRPAFAGANIIQTLPSLALFGLMIAPLSWLSMRFPLLREMGIKGVGNFPALIALSGYAALPILRNTYTGLKVIPAGAVQAGRGMGMSPLRLLSLVELPLALPVLLGGLRIAFVQAIGNTTVAALIGAGGLGYFVFQGLGQAAPDLILLGVVPLIAITVGADKGLKLLEYLLTPKPFRRENDTL</sequence>
<feature type="domain" description="ABC transmembrane type-1" evidence="7">
    <location>
        <begin position="175"/>
        <end position="370"/>
    </location>
</feature>
<dbReference type="Gene3D" id="1.10.3720.10">
    <property type="entry name" value="MetI-like"/>
    <property type="match status" value="1"/>
</dbReference>
<protein>
    <recommendedName>
        <fullName evidence="7">ABC transmembrane type-1 domain-containing protein</fullName>
    </recommendedName>
</protein>
<accession>A0A1Y1RX71</accession>
<evidence type="ECO:0000313" key="9">
    <source>
        <dbReference type="Proteomes" id="UP000192343"/>
    </source>
</evidence>
<dbReference type="Proteomes" id="UP000192343">
    <property type="component" value="Unassembled WGS sequence"/>
</dbReference>
<evidence type="ECO:0000256" key="1">
    <source>
        <dbReference type="ARBA" id="ARBA00004651"/>
    </source>
</evidence>
<comment type="similarity">
    <text evidence="6">Belongs to the binding-protein-dependent transport system permease family.</text>
</comment>
<feature type="transmembrane region" description="Helical" evidence="6">
    <location>
        <begin position="49"/>
        <end position="70"/>
    </location>
</feature>
<evidence type="ECO:0000256" key="5">
    <source>
        <dbReference type="ARBA" id="ARBA00023136"/>
    </source>
</evidence>
<dbReference type="PANTHER" id="PTHR30177:SF30">
    <property type="entry name" value="GLYCINE BETAINE UPTAKE SYSTEM PERMEASE PROTEIN YEHY"/>
    <property type="match status" value="1"/>
</dbReference>
<evidence type="ECO:0000256" key="3">
    <source>
        <dbReference type="ARBA" id="ARBA00022692"/>
    </source>
</evidence>
<feature type="transmembrane region" description="Helical" evidence="6">
    <location>
        <begin position="108"/>
        <end position="128"/>
    </location>
</feature>
<evidence type="ECO:0000256" key="2">
    <source>
        <dbReference type="ARBA" id="ARBA00022448"/>
    </source>
</evidence>
<dbReference type="GO" id="GO:0031460">
    <property type="term" value="P:glycine betaine transport"/>
    <property type="evidence" value="ECO:0007669"/>
    <property type="project" value="TreeGrafter"/>
</dbReference>
<gene>
    <name evidence="8" type="ORF">B4O97_13845</name>
</gene>
<name>A0A1Y1RX71_9SPIO</name>